<keyword evidence="3" id="KW-1185">Reference proteome</keyword>
<dbReference type="EMBL" id="JARQZJ010000138">
    <property type="protein sequence ID" value="KAK9892777.1"/>
    <property type="molecule type" value="Genomic_DNA"/>
</dbReference>
<organism evidence="2 3">
    <name type="scientific">Henosepilachna vigintioctopunctata</name>
    <dbReference type="NCBI Taxonomy" id="420089"/>
    <lineage>
        <taxon>Eukaryota</taxon>
        <taxon>Metazoa</taxon>
        <taxon>Ecdysozoa</taxon>
        <taxon>Arthropoda</taxon>
        <taxon>Hexapoda</taxon>
        <taxon>Insecta</taxon>
        <taxon>Pterygota</taxon>
        <taxon>Neoptera</taxon>
        <taxon>Endopterygota</taxon>
        <taxon>Coleoptera</taxon>
        <taxon>Polyphaga</taxon>
        <taxon>Cucujiformia</taxon>
        <taxon>Coccinelloidea</taxon>
        <taxon>Coccinellidae</taxon>
        <taxon>Epilachninae</taxon>
        <taxon>Epilachnini</taxon>
        <taxon>Henosepilachna</taxon>
    </lineage>
</organism>
<evidence type="ECO:0000313" key="3">
    <source>
        <dbReference type="Proteomes" id="UP001431783"/>
    </source>
</evidence>
<comment type="caution">
    <text evidence="2">The sequence shown here is derived from an EMBL/GenBank/DDBJ whole genome shotgun (WGS) entry which is preliminary data.</text>
</comment>
<sequence>MRNKRKLREYDNNIKVGLNETPMQKNFYKKVEADLDKRRKILIENSFDVLAITVTWLVSSTSVYLELFLGMNLLNLIAQPEGEASCSAIEKVINVVLFLKQIIPKVYWNIYGCNWSFIIEDWPWALCTESQQLIREPTRITTTSQSLIDVCWVTNDLNIVDIGTTDLDGLTDHQLIFCKIKPLWCGASAPVRYFRNLK</sequence>
<dbReference type="Proteomes" id="UP001431783">
    <property type="component" value="Unassembled WGS sequence"/>
</dbReference>
<proteinExistence type="predicted"/>
<name>A0AAW1VHU3_9CUCU</name>
<dbReference type="AlphaFoldDB" id="A0AAW1VHU3"/>
<evidence type="ECO:0000256" key="1">
    <source>
        <dbReference type="SAM" id="Phobius"/>
    </source>
</evidence>
<feature type="transmembrane region" description="Helical" evidence="1">
    <location>
        <begin position="47"/>
        <end position="69"/>
    </location>
</feature>
<keyword evidence="1" id="KW-0472">Membrane</keyword>
<accession>A0AAW1VHU3</accession>
<keyword evidence="1" id="KW-1133">Transmembrane helix</keyword>
<gene>
    <name evidence="2" type="ORF">WA026_021968</name>
</gene>
<dbReference type="Gene3D" id="3.60.10.10">
    <property type="entry name" value="Endonuclease/exonuclease/phosphatase"/>
    <property type="match status" value="1"/>
</dbReference>
<protein>
    <recommendedName>
        <fullName evidence="4">Endonuclease/exonuclease/phosphatase domain-containing protein</fullName>
    </recommendedName>
</protein>
<reference evidence="2 3" key="1">
    <citation type="submission" date="2023-03" db="EMBL/GenBank/DDBJ databases">
        <title>Genome insight into feeding habits of ladybird beetles.</title>
        <authorList>
            <person name="Li H.-S."/>
            <person name="Huang Y.-H."/>
            <person name="Pang H."/>
        </authorList>
    </citation>
    <scope>NUCLEOTIDE SEQUENCE [LARGE SCALE GENOMIC DNA]</scope>
    <source>
        <strain evidence="2">SYSU_2023b</strain>
        <tissue evidence="2">Whole body</tissue>
    </source>
</reference>
<dbReference type="InterPro" id="IPR036691">
    <property type="entry name" value="Endo/exonu/phosph_ase_sf"/>
</dbReference>
<evidence type="ECO:0000313" key="2">
    <source>
        <dbReference type="EMBL" id="KAK9892777.1"/>
    </source>
</evidence>
<keyword evidence="1" id="KW-0812">Transmembrane</keyword>
<evidence type="ECO:0008006" key="4">
    <source>
        <dbReference type="Google" id="ProtNLM"/>
    </source>
</evidence>